<evidence type="ECO:0000256" key="9">
    <source>
        <dbReference type="ARBA" id="ARBA00047899"/>
    </source>
</evidence>
<keyword evidence="7" id="KW-0418">Kinase</keyword>
<dbReference type="SMART" id="SM00133">
    <property type="entry name" value="S_TK_X"/>
    <property type="match status" value="1"/>
</dbReference>
<dbReference type="FunFam" id="1.10.510.10:FF:000057">
    <property type="entry name" value="Non-specific serine/threonine protein kinase"/>
    <property type="match status" value="1"/>
</dbReference>
<evidence type="ECO:0000256" key="5">
    <source>
        <dbReference type="ARBA" id="ARBA00022679"/>
    </source>
</evidence>
<evidence type="ECO:0000256" key="6">
    <source>
        <dbReference type="ARBA" id="ARBA00022741"/>
    </source>
</evidence>
<dbReference type="InterPro" id="IPR008271">
    <property type="entry name" value="Ser/Thr_kinase_AS"/>
</dbReference>
<dbReference type="Proteomes" id="UP001165080">
    <property type="component" value="Unassembled WGS sequence"/>
</dbReference>
<dbReference type="InterPro" id="IPR000719">
    <property type="entry name" value="Prot_kinase_dom"/>
</dbReference>
<evidence type="ECO:0000256" key="3">
    <source>
        <dbReference type="ARBA" id="ARBA00022527"/>
    </source>
</evidence>
<keyword evidence="5" id="KW-0808">Transferase</keyword>
<proteinExistence type="inferred from homology"/>
<comment type="similarity">
    <text evidence="1">Belongs to the protein kinase superfamily. AGC Ser/Thr protein kinase family.</text>
</comment>
<dbReference type="PANTHER" id="PTHR24356">
    <property type="entry name" value="SERINE/THREONINE-PROTEIN KINASE"/>
    <property type="match status" value="1"/>
</dbReference>
<gene>
    <name evidence="15" type="primary">PLEST005485</name>
    <name evidence="15" type="ORF">PLESTB_001335700</name>
</gene>
<evidence type="ECO:0000259" key="14">
    <source>
        <dbReference type="PROSITE" id="PS51285"/>
    </source>
</evidence>
<comment type="caution">
    <text evidence="15">The sequence shown here is derived from an EMBL/GenBank/DDBJ whole genome shotgun (WGS) entry which is preliminary data.</text>
</comment>
<reference evidence="15 16" key="1">
    <citation type="journal article" date="2023" name="Commun. Biol.">
        <title>Reorganization of the ancestral sex-determining regions during the evolution of trioecy in Pleodorina starrii.</title>
        <authorList>
            <person name="Takahashi K."/>
            <person name="Suzuki S."/>
            <person name="Kawai-Toyooka H."/>
            <person name="Yamamoto K."/>
            <person name="Hamaji T."/>
            <person name="Ootsuki R."/>
            <person name="Yamaguchi H."/>
            <person name="Kawachi M."/>
            <person name="Higashiyama T."/>
            <person name="Nozaki H."/>
        </authorList>
    </citation>
    <scope>NUCLEOTIDE SEQUENCE [LARGE SCALE GENOMIC DNA]</scope>
    <source>
        <strain evidence="15 16">NIES-4479</strain>
    </source>
</reference>
<dbReference type="EC" id="2.7.11.1" evidence="2"/>
<dbReference type="CDD" id="cd21742">
    <property type="entry name" value="MobB_NDR_LATS-like"/>
    <property type="match status" value="1"/>
</dbReference>
<dbReference type="InterPro" id="IPR000961">
    <property type="entry name" value="AGC-kinase_C"/>
</dbReference>
<dbReference type="PANTHER" id="PTHR24356:SF184">
    <property type="entry name" value="SERINE_THREONINE-PROTEIN KINASE TRICORNERED"/>
    <property type="match status" value="1"/>
</dbReference>
<feature type="domain" description="Protein kinase" evidence="13">
    <location>
        <begin position="103"/>
        <end position="400"/>
    </location>
</feature>
<dbReference type="Pfam" id="PF00069">
    <property type="entry name" value="Pkinase"/>
    <property type="match status" value="2"/>
</dbReference>
<dbReference type="InterPro" id="IPR059233">
    <property type="entry name" value="MobB_NdrA/B/Cbk1"/>
</dbReference>
<evidence type="ECO:0000259" key="13">
    <source>
        <dbReference type="PROSITE" id="PS50011"/>
    </source>
</evidence>
<name>A0A9W6F6L6_9CHLO</name>
<dbReference type="GO" id="GO:0004674">
    <property type="term" value="F:protein serine/threonine kinase activity"/>
    <property type="evidence" value="ECO:0007669"/>
    <property type="project" value="UniProtKB-KW"/>
</dbReference>
<sequence>MERTGCNEGEELGPAHSRGPMEPEIVSESTRCKSEMAKHFIENQLKQRFRSVAERHARRHALEAGLQRENLSDDKKQQLRSALERQESDYMRLQRQEISVDDFETLRIIGRGGYGEVRLVRQRSTSKILAMKKLRKADMLKQGQVEHVKAERDVLASLHDPFIVKLYYSFLDEEFLYLVMEYLAGGDVMTLLMRKDILSEEETRFYIAETILGLETIHKAGYIHRDLKPDNLLLTREGHLKLSDFGLCKLVDVQALSSCGRDTPTRGSEQGMAPSASALSHPDRVAHWRQNRRQLAFSTVGTPDYIAPEVLLKKGYGMECDWWSVGAIMFEMLVGHAPFYHDQREATEFMILHWRKYLCIPAEARLSPAARDLICRLMCDVDERIGTRGGVEEIKSHPFFYGVDWSTLHKKPAPFVPKVEHELDTQNFEHFEEEGRGPGNPGGMAGGGSGRGGKGLAKAGPHFIGYAYKDWEAAAPASPDVVQLNNFVRKPSDAEVHTFLQANDLGVDLIARVRGCSLSA</sequence>
<comment type="catalytic activity">
    <reaction evidence="9">
        <text>L-threonyl-[protein] + ATP = O-phospho-L-threonyl-[protein] + ADP + H(+)</text>
        <dbReference type="Rhea" id="RHEA:46608"/>
        <dbReference type="Rhea" id="RHEA-COMP:11060"/>
        <dbReference type="Rhea" id="RHEA-COMP:11605"/>
        <dbReference type="ChEBI" id="CHEBI:15378"/>
        <dbReference type="ChEBI" id="CHEBI:30013"/>
        <dbReference type="ChEBI" id="CHEBI:30616"/>
        <dbReference type="ChEBI" id="CHEBI:61977"/>
        <dbReference type="ChEBI" id="CHEBI:456216"/>
        <dbReference type="EC" id="2.7.11.1"/>
    </reaction>
</comment>
<dbReference type="InterPro" id="IPR017441">
    <property type="entry name" value="Protein_kinase_ATP_BS"/>
</dbReference>
<evidence type="ECO:0000256" key="8">
    <source>
        <dbReference type="ARBA" id="ARBA00022840"/>
    </source>
</evidence>
<accession>A0A9W6F6L6</accession>
<keyword evidence="3" id="KW-0723">Serine/threonine-protein kinase</keyword>
<evidence type="ECO:0000256" key="11">
    <source>
        <dbReference type="PROSITE-ProRule" id="PRU10141"/>
    </source>
</evidence>
<evidence type="ECO:0000256" key="4">
    <source>
        <dbReference type="ARBA" id="ARBA00022553"/>
    </source>
</evidence>
<dbReference type="GO" id="GO:0035556">
    <property type="term" value="P:intracellular signal transduction"/>
    <property type="evidence" value="ECO:0007669"/>
    <property type="project" value="TreeGrafter"/>
</dbReference>
<feature type="domain" description="AGC-kinase C-terminal" evidence="14">
    <location>
        <begin position="401"/>
        <end position="478"/>
    </location>
</feature>
<keyword evidence="16" id="KW-1185">Reference proteome</keyword>
<dbReference type="Gene3D" id="1.10.510.10">
    <property type="entry name" value="Transferase(Phosphotransferase) domain 1"/>
    <property type="match status" value="2"/>
</dbReference>
<feature type="compositionally biased region" description="Gly residues" evidence="12">
    <location>
        <begin position="437"/>
        <end position="454"/>
    </location>
</feature>
<dbReference type="OrthoDB" id="162894at2759"/>
<dbReference type="SUPFAM" id="SSF56112">
    <property type="entry name" value="Protein kinase-like (PK-like)"/>
    <property type="match status" value="1"/>
</dbReference>
<evidence type="ECO:0000313" key="16">
    <source>
        <dbReference type="Proteomes" id="UP001165080"/>
    </source>
</evidence>
<evidence type="ECO:0000313" key="15">
    <source>
        <dbReference type="EMBL" id="GLC58229.1"/>
    </source>
</evidence>
<dbReference type="InterPro" id="IPR050236">
    <property type="entry name" value="Ser_Thr_kinase_AGC"/>
</dbReference>
<evidence type="ECO:0000256" key="7">
    <source>
        <dbReference type="ARBA" id="ARBA00022777"/>
    </source>
</evidence>
<evidence type="ECO:0000256" key="10">
    <source>
        <dbReference type="ARBA" id="ARBA00048679"/>
    </source>
</evidence>
<feature type="binding site" evidence="11">
    <location>
        <position position="132"/>
    </location>
    <ligand>
        <name>ATP</name>
        <dbReference type="ChEBI" id="CHEBI:30616"/>
    </ligand>
</feature>
<dbReference type="PROSITE" id="PS00107">
    <property type="entry name" value="PROTEIN_KINASE_ATP"/>
    <property type="match status" value="1"/>
</dbReference>
<dbReference type="SMART" id="SM00220">
    <property type="entry name" value="S_TKc"/>
    <property type="match status" value="1"/>
</dbReference>
<dbReference type="PROSITE" id="PS50011">
    <property type="entry name" value="PROTEIN_KINASE_DOM"/>
    <property type="match status" value="1"/>
</dbReference>
<dbReference type="PROSITE" id="PS51285">
    <property type="entry name" value="AGC_KINASE_CTER"/>
    <property type="match status" value="1"/>
</dbReference>
<dbReference type="FunFam" id="3.30.200.20:FF:000192">
    <property type="entry name" value="Serine/threonine-protein kinase cot-1"/>
    <property type="match status" value="1"/>
</dbReference>
<dbReference type="FunFam" id="1.10.510.10:FF:000042">
    <property type="entry name" value="Non-specific serine/threonine protein kinase"/>
    <property type="match status" value="1"/>
</dbReference>
<dbReference type="PROSITE" id="PS00108">
    <property type="entry name" value="PROTEIN_KINASE_ST"/>
    <property type="match status" value="1"/>
</dbReference>
<evidence type="ECO:0000256" key="1">
    <source>
        <dbReference type="ARBA" id="ARBA00009903"/>
    </source>
</evidence>
<dbReference type="EMBL" id="BRXU01000022">
    <property type="protein sequence ID" value="GLC58229.1"/>
    <property type="molecule type" value="Genomic_DNA"/>
</dbReference>
<dbReference type="CDD" id="cd05599">
    <property type="entry name" value="STKc_NDR_like"/>
    <property type="match status" value="1"/>
</dbReference>
<dbReference type="GO" id="GO:0005524">
    <property type="term" value="F:ATP binding"/>
    <property type="evidence" value="ECO:0007669"/>
    <property type="project" value="UniProtKB-UniRule"/>
</dbReference>
<feature type="region of interest" description="Disordered" evidence="12">
    <location>
        <begin position="66"/>
        <end position="85"/>
    </location>
</feature>
<dbReference type="InterPro" id="IPR011009">
    <property type="entry name" value="Kinase-like_dom_sf"/>
</dbReference>
<feature type="compositionally biased region" description="Basic and acidic residues" evidence="12">
    <location>
        <begin position="70"/>
        <end position="85"/>
    </location>
</feature>
<comment type="catalytic activity">
    <reaction evidence="10">
        <text>L-seryl-[protein] + ATP = O-phospho-L-seryl-[protein] + ADP + H(+)</text>
        <dbReference type="Rhea" id="RHEA:17989"/>
        <dbReference type="Rhea" id="RHEA-COMP:9863"/>
        <dbReference type="Rhea" id="RHEA-COMP:11604"/>
        <dbReference type="ChEBI" id="CHEBI:15378"/>
        <dbReference type="ChEBI" id="CHEBI:29999"/>
        <dbReference type="ChEBI" id="CHEBI:30616"/>
        <dbReference type="ChEBI" id="CHEBI:83421"/>
        <dbReference type="ChEBI" id="CHEBI:456216"/>
        <dbReference type="EC" id="2.7.11.1"/>
    </reaction>
</comment>
<protein>
    <recommendedName>
        <fullName evidence="2">non-specific serine/threonine protein kinase</fullName>
        <ecNumber evidence="2">2.7.11.1</ecNumber>
    </recommendedName>
</protein>
<evidence type="ECO:0000256" key="2">
    <source>
        <dbReference type="ARBA" id="ARBA00012513"/>
    </source>
</evidence>
<keyword evidence="8 11" id="KW-0067">ATP-binding</keyword>
<keyword evidence="4" id="KW-0597">Phosphoprotein</keyword>
<organism evidence="15 16">
    <name type="scientific">Pleodorina starrii</name>
    <dbReference type="NCBI Taxonomy" id="330485"/>
    <lineage>
        <taxon>Eukaryota</taxon>
        <taxon>Viridiplantae</taxon>
        <taxon>Chlorophyta</taxon>
        <taxon>core chlorophytes</taxon>
        <taxon>Chlorophyceae</taxon>
        <taxon>CS clade</taxon>
        <taxon>Chlamydomonadales</taxon>
        <taxon>Volvocaceae</taxon>
        <taxon>Pleodorina</taxon>
    </lineage>
</organism>
<dbReference type="Gene3D" id="3.30.200.20">
    <property type="entry name" value="Phosphorylase Kinase, domain 1"/>
    <property type="match status" value="2"/>
</dbReference>
<dbReference type="AlphaFoldDB" id="A0A9W6F6L6"/>
<feature type="region of interest" description="Disordered" evidence="12">
    <location>
        <begin position="430"/>
        <end position="454"/>
    </location>
</feature>
<keyword evidence="6 11" id="KW-0547">Nucleotide-binding</keyword>
<evidence type="ECO:0000256" key="12">
    <source>
        <dbReference type="SAM" id="MobiDB-lite"/>
    </source>
</evidence>
<feature type="region of interest" description="Disordered" evidence="12">
    <location>
        <begin position="1"/>
        <end position="28"/>
    </location>
</feature>